<evidence type="ECO:0000313" key="2">
    <source>
        <dbReference type="Proteomes" id="UP001501791"/>
    </source>
</evidence>
<accession>A0ABN2CGE6</accession>
<dbReference type="EMBL" id="BAAALY010000016">
    <property type="protein sequence ID" value="GAA1558278.1"/>
    <property type="molecule type" value="Genomic_DNA"/>
</dbReference>
<sequence>MLQILQLHREGIDPLAQMRNPLPQLSTRNAWTSVIGASLRNPLGLRLLADSEEPIFLAALRQR</sequence>
<proteinExistence type="predicted"/>
<comment type="caution">
    <text evidence="1">The sequence shown here is derived from an EMBL/GenBank/DDBJ whole genome shotgun (WGS) entry which is preliminary data.</text>
</comment>
<protein>
    <submittedName>
        <fullName evidence="1">Uncharacterized protein</fullName>
    </submittedName>
</protein>
<organism evidence="1 2">
    <name type="scientific">Brevibacterium picturae</name>
    <dbReference type="NCBI Taxonomy" id="260553"/>
    <lineage>
        <taxon>Bacteria</taxon>
        <taxon>Bacillati</taxon>
        <taxon>Actinomycetota</taxon>
        <taxon>Actinomycetes</taxon>
        <taxon>Micrococcales</taxon>
        <taxon>Brevibacteriaceae</taxon>
        <taxon>Brevibacterium</taxon>
    </lineage>
</organism>
<gene>
    <name evidence="1" type="ORF">GCM10009691_35450</name>
</gene>
<keyword evidence="2" id="KW-1185">Reference proteome</keyword>
<dbReference type="Proteomes" id="UP001501791">
    <property type="component" value="Unassembled WGS sequence"/>
</dbReference>
<name>A0ABN2CGE6_9MICO</name>
<evidence type="ECO:0000313" key="1">
    <source>
        <dbReference type="EMBL" id="GAA1558278.1"/>
    </source>
</evidence>
<reference evidence="1 2" key="1">
    <citation type="journal article" date="2019" name="Int. J. Syst. Evol. Microbiol.">
        <title>The Global Catalogue of Microorganisms (GCM) 10K type strain sequencing project: providing services to taxonomists for standard genome sequencing and annotation.</title>
        <authorList>
            <consortium name="The Broad Institute Genomics Platform"/>
            <consortium name="The Broad Institute Genome Sequencing Center for Infectious Disease"/>
            <person name="Wu L."/>
            <person name="Ma J."/>
        </authorList>
    </citation>
    <scope>NUCLEOTIDE SEQUENCE [LARGE SCALE GENOMIC DNA]</scope>
    <source>
        <strain evidence="1 2">JCM 13319</strain>
    </source>
</reference>